<comment type="function">
    <text evidence="6 8">Binds and transfers iron-sulfur (Fe-S) clusters to target apoproteins. Can hydrolyze ATP.</text>
</comment>
<feature type="binding site" evidence="8">
    <location>
        <begin position="33"/>
        <end position="40"/>
    </location>
    <ligand>
        <name>ATP</name>
        <dbReference type="ChEBI" id="CHEBI:30616"/>
    </ligand>
</feature>
<name>A0A0A7LCU3_9ARCH</name>
<evidence type="ECO:0000313" key="10">
    <source>
        <dbReference type="Proteomes" id="UP000030787"/>
    </source>
</evidence>
<protein>
    <recommendedName>
        <fullName evidence="7 8">Iron-sulfur cluster carrier protein</fullName>
    </recommendedName>
</protein>
<keyword evidence="5 8" id="KW-0411">Iron-sulfur</keyword>
<evidence type="ECO:0000256" key="2">
    <source>
        <dbReference type="ARBA" id="ARBA00022741"/>
    </source>
</evidence>
<dbReference type="Proteomes" id="UP000030787">
    <property type="component" value="Chromosome"/>
</dbReference>
<dbReference type="InterPro" id="IPR033756">
    <property type="entry name" value="YlxH/NBP35"/>
</dbReference>
<dbReference type="InterPro" id="IPR019591">
    <property type="entry name" value="Mrp/NBP35_ATP-bd"/>
</dbReference>
<evidence type="ECO:0000256" key="5">
    <source>
        <dbReference type="ARBA" id="ARBA00023014"/>
    </source>
</evidence>
<dbReference type="OrthoDB" id="8297at2157"/>
<reference evidence="9 10" key="1">
    <citation type="journal article" date="2014" name="Appl. Environ. Microbiol.">
        <title>Comparative Genome Analysis of 'Candidatus Methanoplasma termitum' Indicates a New Mode of Energy Metabolism in the Seventh Order of Methanogens.</title>
        <authorList>
            <person name="Lang K."/>
            <person name="Schuldes J."/>
            <person name="Klingl A."/>
            <person name="Poehlein A."/>
            <person name="Daniel R."/>
            <person name="Brune A."/>
        </authorList>
    </citation>
    <scope>NUCLEOTIDE SEQUENCE [LARGE SCALE GENOMIC DNA]</scope>
    <source>
        <strain evidence="10">Mpt1</strain>
    </source>
</reference>
<evidence type="ECO:0000313" key="9">
    <source>
        <dbReference type="EMBL" id="AIZ56082.1"/>
    </source>
</evidence>
<dbReference type="FunFam" id="3.40.50.300:FF:001119">
    <property type="entry name" value="Iron-sulfur cluster carrier protein"/>
    <property type="match status" value="1"/>
</dbReference>
<dbReference type="HOGENOM" id="CLU_024839_0_1_2"/>
<keyword evidence="4 8" id="KW-0408">Iron</keyword>
<proteinExistence type="inferred from homology"/>
<accession>A0A0A7LCU3</accession>
<dbReference type="KEGG" id="mear:Mpt1_c01810"/>
<sequence>MPKPMMSGEDIENETKLHDSLSRIKHVIIVMSGKGGVGKSTVSSNLAQALSMKGYQTGLMDVDITGPNIPKMFHIEDEKLYANEKNMLIPISVPPSLSIMSMAFLLPSKDSAIMWRGPMKSSAIRQFIEDVDWGDLDYLIIDMPPGTGDEAMSIAQLIPKADGAVIVTTPQDVAVLDSRKSITFAAETNIPIIGIVENMSGFICPHCGKLTEIFGSGGGEKAAESLDIQFLGRIPMEPGVARSGDSGMPVVISEPESRSAIAFNKIVERIIRTVEKK</sequence>
<dbReference type="GO" id="GO:0005829">
    <property type="term" value="C:cytosol"/>
    <property type="evidence" value="ECO:0007669"/>
    <property type="project" value="TreeGrafter"/>
</dbReference>
<dbReference type="GO" id="GO:0016226">
    <property type="term" value="P:iron-sulfur cluster assembly"/>
    <property type="evidence" value="ECO:0007669"/>
    <property type="project" value="InterPro"/>
</dbReference>
<keyword evidence="1 8" id="KW-0479">Metal-binding</keyword>
<evidence type="ECO:0000256" key="1">
    <source>
        <dbReference type="ARBA" id="ARBA00022723"/>
    </source>
</evidence>
<dbReference type="GO" id="GO:0005524">
    <property type="term" value="F:ATP binding"/>
    <property type="evidence" value="ECO:0007669"/>
    <property type="project" value="UniProtKB-UniRule"/>
</dbReference>
<dbReference type="GO" id="GO:0046872">
    <property type="term" value="F:metal ion binding"/>
    <property type="evidence" value="ECO:0007669"/>
    <property type="project" value="UniProtKB-KW"/>
</dbReference>
<comment type="similarity">
    <text evidence="8">Belongs to the Mrp/NBP35 ATP-binding proteins family.</text>
</comment>
<dbReference type="HAMAP" id="MF_02040">
    <property type="entry name" value="Mrp_NBP35"/>
    <property type="match status" value="1"/>
</dbReference>
<dbReference type="GO" id="GO:0140663">
    <property type="term" value="F:ATP-dependent FeS chaperone activity"/>
    <property type="evidence" value="ECO:0007669"/>
    <property type="project" value="InterPro"/>
</dbReference>
<evidence type="ECO:0000256" key="7">
    <source>
        <dbReference type="ARBA" id="ARBA00074706"/>
    </source>
</evidence>
<evidence type="ECO:0000256" key="8">
    <source>
        <dbReference type="HAMAP-Rule" id="MF_02040"/>
    </source>
</evidence>
<dbReference type="STRING" id="1577791.Mpt1_c01810"/>
<dbReference type="EMBL" id="CP010070">
    <property type="protein sequence ID" value="AIZ56082.1"/>
    <property type="molecule type" value="Genomic_DNA"/>
</dbReference>
<keyword evidence="10" id="KW-1185">Reference proteome</keyword>
<keyword evidence="2 8" id="KW-0547">Nucleotide-binding</keyword>
<dbReference type="InterPro" id="IPR027417">
    <property type="entry name" value="P-loop_NTPase"/>
</dbReference>
<gene>
    <name evidence="9" type="ORF">Mpt1_c01810</name>
</gene>
<dbReference type="PANTHER" id="PTHR23264:SF19">
    <property type="entry name" value="CYTOSOLIC FE-S CLUSTER ASSEMBLY FACTOR NUBP2"/>
    <property type="match status" value="1"/>
</dbReference>
<dbReference type="InterPro" id="IPR000808">
    <property type="entry name" value="Mrp-like_CS"/>
</dbReference>
<keyword evidence="8" id="KW-0378">Hydrolase</keyword>
<dbReference type="Pfam" id="PF10609">
    <property type="entry name" value="ParA"/>
    <property type="match status" value="1"/>
</dbReference>
<evidence type="ECO:0000256" key="4">
    <source>
        <dbReference type="ARBA" id="ARBA00023004"/>
    </source>
</evidence>
<organism evidence="9 10">
    <name type="scientific">Candidatus Methanoplasma termitum</name>
    <dbReference type="NCBI Taxonomy" id="1577791"/>
    <lineage>
        <taxon>Archaea</taxon>
        <taxon>Methanobacteriati</taxon>
        <taxon>Thermoplasmatota</taxon>
        <taxon>Thermoplasmata</taxon>
        <taxon>Methanomassiliicoccales</taxon>
        <taxon>Methanomassiliicoccaceae</taxon>
        <taxon>Candidatus Methanoplasma</taxon>
    </lineage>
</organism>
<dbReference type="GO" id="GO:0051536">
    <property type="term" value="F:iron-sulfur cluster binding"/>
    <property type="evidence" value="ECO:0007669"/>
    <property type="project" value="UniProtKB-UniRule"/>
</dbReference>
<evidence type="ECO:0000256" key="6">
    <source>
        <dbReference type="ARBA" id="ARBA00058094"/>
    </source>
</evidence>
<dbReference type="GO" id="GO:0016887">
    <property type="term" value="F:ATP hydrolysis activity"/>
    <property type="evidence" value="ECO:0007669"/>
    <property type="project" value="UniProtKB-UniRule"/>
</dbReference>
<evidence type="ECO:0000256" key="3">
    <source>
        <dbReference type="ARBA" id="ARBA00022840"/>
    </source>
</evidence>
<dbReference type="SUPFAM" id="SSF52540">
    <property type="entry name" value="P-loop containing nucleoside triphosphate hydrolases"/>
    <property type="match status" value="1"/>
</dbReference>
<dbReference type="RefSeq" id="WP_202965151.1">
    <property type="nucleotide sequence ID" value="NZ_CP010070.1"/>
</dbReference>
<dbReference type="PANTHER" id="PTHR23264">
    <property type="entry name" value="NUCLEOTIDE-BINDING PROTEIN NBP35 YEAST -RELATED"/>
    <property type="match status" value="1"/>
</dbReference>
<dbReference type="CDD" id="cd02037">
    <property type="entry name" value="Mrp_NBP35"/>
    <property type="match status" value="1"/>
</dbReference>
<dbReference type="GeneID" id="24817856"/>
<keyword evidence="3 8" id="KW-0067">ATP-binding</keyword>
<dbReference type="Gene3D" id="3.40.50.300">
    <property type="entry name" value="P-loop containing nucleotide triphosphate hydrolases"/>
    <property type="match status" value="1"/>
</dbReference>
<dbReference type="PROSITE" id="PS01215">
    <property type="entry name" value="MRP"/>
    <property type="match status" value="1"/>
</dbReference>
<comment type="subunit">
    <text evidence="8">Homodimer.</text>
</comment>
<dbReference type="AlphaFoldDB" id="A0A0A7LCU3"/>